<dbReference type="EMBL" id="CP060715">
    <property type="protein sequence ID" value="QNN61432.1"/>
    <property type="molecule type" value="Genomic_DNA"/>
</dbReference>
<evidence type="ECO:0000313" key="11">
    <source>
        <dbReference type="Proteomes" id="UP000515928"/>
    </source>
</evidence>
<dbReference type="InterPro" id="IPR000244">
    <property type="entry name" value="Ribosomal_bL9"/>
</dbReference>
<protein>
    <recommendedName>
        <fullName evidence="6 7">Large ribosomal subunit protein bL9</fullName>
    </recommendedName>
</protein>
<accession>A0A7G9S0Q7</accession>
<dbReference type="AlphaFoldDB" id="A0A7G9S0Q7"/>
<feature type="domain" description="Ribosomal protein L9" evidence="8">
    <location>
        <begin position="1"/>
        <end position="45"/>
    </location>
</feature>
<evidence type="ECO:0000256" key="7">
    <source>
        <dbReference type="HAMAP-Rule" id="MF_00503"/>
    </source>
</evidence>
<gene>
    <name evidence="7" type="primary">rplI</name>
    <name evidence="10" type="ORF">H9L01_03430</name>
</gene>
<dbReference type="KEGG" id="eio:H9L01_03430"/>
<dbReference type="InterPro" id="IPR020070">
    <property type="entry name" value="Ribosomal_bL9_N"/>
</dbReference>
<dbReference type="Pfam" id="PF01281">
    <property type="entry name" value="Ribosomal_L9_N"/>
    <property type="match status" value="1"/>
</dbReference>
<proteinExistence type="inferred from homology"/>
<organism evidence="10 11">
    <name type="scientific">Erysipelothrix inopinata</name>
    <dbReference type="NCBI Taxonomy" id="225084"/>
    <lineage>
        <taxon>Bacteria</taxon>
        <taxon>Bacillati</taxon>
        <taxon>Bacillota</taxon>
        <taxon>Erysipelotrichia</taxon>
        <taxon>Erysipelotrichales</taxon>
        <taxon>Erysipelotrichaceae</taxon>
        <taxon>Erysipelothrix</taxon>
    </lineage>
</organism>
<evidence type="ECO:0000259" key="8">
    <source>
        <dbReference type="Pfam" id="PF01281"/>
    </source>
</evidence>
<keyword evidence="11" id="KW-1185">Reference proteome</keyword>
<dbReference type="GO" id="GO:0003735">
    <property type="term" value="F:structural constituent of ribosome"/>
    <property type="evidence" value="ECO:0007669"/>
    <property type="project" value="InterPro"/>
</dbReference>
<dbReference type="GO" id="GO:0006412">
    <property type="term" value="P:translation"/>
    <property type="evidence" value="ECO:0007669"/>
    <property type="project" value="UniProtKB-UniRule"/>
</dbReference>
<dbReference type="GO" id="GO:0005840">
    <property type="term" value="C:ribosome"/>
    <property type="evidence" value="ECO:0007669"/>
    <property type="project" value="UniProtKB-KW"/>
</dbReference>
<dbReference type="Proteomes" id="UP000515928">
    <property type="component" value="Chromosome"/>
</dbReference>
<dbReference type="PANTHER" id="PTHR21368">
    <property type="entry name" value="50S RIBOSOMAL PROTEIN L9"/>
    <property type="match status" value="1"/>
</dbReference>
<evidence type="ECO:0000256" key="4">
    <source>
        <dbReference type="ARBA" id="ARBA00022980"/>
    </source>
</evidence>
<keyword evidence="5 7" id="KW-0687">Ribonucleoprotein</keyword>
<dbReference type="SUPFAM" id="SSF55658">
    <property type="entry name" value="L9 N-domain-like"/>
    <property type="match status" value="1"/>
</dbReference>
<dbReference type="Pfam" id="PF03948">
    <property type="entry name" value="Ribosomal_L9_C"/>
    <property type="match status" value="1"/>
</dbReference>
<name>A0A7G9S0Q7_9FIRM</name>
<dbReference type="GO" id="GO:1990904">
    <property type="term" value="C:ribonucleoprotein complex"/>
    <property type="evidence" value="ECO:0007669"/>
    <property type="project" value="UniProtKB-KW"/>
</dbReference>
<evidence type="ECO:0000256" key="2">
    <source>
        <dbReference type="ARBA" id="ARBA00022730"/>
    </source>
</evidence>
<dbReference type="HAMAP" id="MF_00503">
    <property type="entry name" value="Ribosomal_bL9"/>
    <property type="match status" value="1"/>
</dbReference>
<evidence type="ECO:0000313" key="10">
    <source>
        <dbReference type="EMBL" id="QNN61432.1"/>
    </source>
</evidence>
<dbReference type="GO" id="GO:0019843">
    <property type="term" value="F:rRNA binding"/>
    <property type="evidence" value="ECO:0007669"/>
    <property type="project" value="UniProtKB-UniRule"/>
</dbReference>
<keyword evidence="3 7" id="KW-0694">RNA-binding</keyword>
<dbReference type="InterPro" id="IPR009027">
    <property type="entry name" value="Ribosomal_bL9/RNase_H1_N"/>
</dbReference>
<evidence type="ECO:0000256" key="5">
    <source>
        <dbReference type="ARBA" id="ARBA00023274"/>
    </source>
</evidence>
<dbReference type="NCBIfam" id="TIGR00158">
    <property type="entry name" value="L9"/>
    <property type="match status" value="1"/>
</dbReference>
<dbReference type="InterPro" id="IPR020594">
    <property type="entry name" value="Ribosomal_bL9_bac/chp"/>
</dbReference>
<sequence>MKVILLQNVKKIGKKDEIVDVADGYARNFLIPNKLAVMASDKSREILEDQKIERQEEVALEIEKAKEVAKQLEGITLEFSIKAGKDGRIFGSVSTKQIEQELKKEHDIIVDKRKFTPSTPISHLGTSRIKVVIYGEVVGEIKVHVSAKE</sequence>
<dbReference type="InterPro" id="IPR020069">
    <property type="entry name" value="Ribosomal_bL9_C"/>
</dbReference>
<evidence type="ECO:0000256" key="1">
    <source>
        <dbReference type="ARBA" id="ARBA00010605"/>
    </source>
</evidence>
<evidence type="ECO:0000256" key="3">
    <source>
        <dbReference type="ARBA" id="ARBA00022884"/>
    </source>
</evidence>
<dbReference type="SUPFAM" id="SSF55653">
    <property type="entry name" value="Ribosomal protein L9 C-domain"/>
    <property type="match status" value="1"/>
</dbReference>
<reference evidence="10 11" key="1">
    <citation type="submission" date="2020-08" db="EMBL/GenBank/DDBJ databases">
        <title>Genome sequence of Erysipelothrix inopinata DSM 15511T.</title>
        <authorList>
            <person name="Hyun D.-W."/>
            <person name="Bae J.-W."/>
        </authorList>
    </citation>
    <scope>NUCLEOTIDE SEQUENCE [LARGE SCALE GENOMIC DNA]</scope>
    <source>
        <strain evidence="10 11">DSM 15511</strain>
    </source>
</reference>
<evidence type="ECO:0000256" key="6">
    <source>
        <dbReference type="ARBA" id="ARBA00035292"/>
    </source>
</evidence>
<keyword evidence="2 7" id="KW-0699">rRNA-binding</keyword>
<dbReference type="InterPro" id="IPR036791">
    <property type="entry name" value="Ribosomal_bL9_C_sf"/>
</dbReference>
<dbReference type="InterPro" id="IPR036935">
    <property type="entry name" value="Ribosomal_bL9_N_sf"/>
</dbReference>
<comment type="function">
    <text evidence="7">Binds to the 23S rRNA.</text>
</comment>
<dbReference type="Gene3D" id="3.40.5.10">
    <property type="entry name" value="Ribosomal protein L9, N-terminal domain"/>
    <property type="match status" value="1"/>
</dbReference>
<keyword evidence="4 7" id="KW-0689">Ribosomal protein</keyword>
<dbReference type="Gene3D" id="3.10.430.100">
    <property type="entry name" value="Ribosomal protein L9, C-terminal domain"/>
    <property type="match status" value="1"/>
</dbReference>
<feature type="domain" description="Large ribosomal subunit protein bL9 C-terminal" evidence="9">
    <location>
        <begin position="63"/>
        <end position="146"/>
    </location>
</feature>
<comment type="similarity">
    <text evidence="1 7">Belongs to the bacterial ribosomal protein bL9 family.</text>
</comment>
<evidence type="ECO:0000259" key="9">
    <source>
        <dbReference type="Pfam" id="PF03948"/>
    </source>
</evidence>
<dbReference type="RefSeq" id="WP_187534633.1">
    <property type="nucleotide sequence ID" value="NZ_CBCSHU010000006.1"/>
</dbReference>